<evidence type="ECO:0000313" key="2">
    <source>
        <dbReference type="Proteomes" id="UP001218218"/>
    </source>
</evidence>
<proteinExistence type="predicted"/>
<reference evidence="1" key="1">
    <citation type="submission" date="2023-03" db="EMBL/GenBank/DDBJ databases">
        <title>Massive genome expansion in bonnet fungi (Mycena s.s.) driven by repeated elements and novel gene families across ecological guilds.</title>
        <authorList>
            <consortium name="Lawrence Berkeley National Laboratory"/>
            <person name="Harder C.B."/>
            <person name="Miyauchi S."/>
            <person name="Viragh M."/>
            <person name="Kuo A."/>
            <person name="Thoen E."/>
            <person name="Andreopoulos B."/>
            <person name="Lu D."/>
            <person name="Skrede I."/>
            <person name="Drula E."/>
            <person name="Henrissat B."/>
            <person name="Morin E."/>
            <person name="Kohler A."/>
            <person name="Barry K."/>
            <person name="LaButti K."/>
            <person name="Morin E."/>
            <person name="Salamov A."/>
            <person name="Lipzen A."/>
            <person name="Mereny Z."/>
            <person name="Hegedus B."/>
            <person name="Baldrian P."/>
            <person name="Stursova M."/>
            <person name="Weitz H."/>
            <person name="Taylor A."/>
            <person name="Grigoriev I.V."/>
            <person name="Nagy L.G."/>
            <person name="Martin F."/>
            <person name="Kauserud H."/>
        </authorList>
    </citation>
    <scope>NUCLEOTIDE SEQUENCE</scope>
    <source>
        <strain evidence="1">CBHHK002</strain>
    </source>
</reference>
<keyword evidence="2" id="KW-1185">Reference proteome</keyword>
<sequence>MICQGWVLEFHDVVHDGCGAVRVAARWLEQVQNFTSQSHETFQIILVHRISISNSSAYSSLFVPIINSMGGNWRSGKLFLIPGNVLFQLFKNQYAQSELTCDPNSMQLLGKWLSCSAVAGFPLFPLVQSHRVAWMVPNIPPELVDAIIDEVHDSCLTTCASTARAFLHPSRRRIYGRINLYGPYPPNDRRLDYLCALLSETTHLAPYIRSVVVRLDLARFQHMTRLLRACTSLESLAICFTAQITCLDLPHLPLEFMDALLFRVASNSLHRLEIWGQAGLLMPDCLLHFALGSVRTLALRRITITQAPESQARFLMARYHNRSTAAHLEHLTLDLLGRACISAARLVEYKRFGFLEGLQKLTLVQWSDRFVPLLEAAAPTLQEFRVDLAAALWQGDTVFPPFPALRVGELRLPVGDPEWDNTAAPPTVHRLLRAAPLLERLRLFYTARTAAPRTPPAPWPMFDLPPNFEPIGPELESDLVRTNGRALPHLRTVHCFLSFPPSFQGDQNAALNSFPGWIEAQMPALARYGAGVLSYGRIAPEGWASWDTWPA</sequence>
<gene>
    <name evidence="1" type="ORF">DFH08DRAFT_988606</name>
</gene>
<dbReference type="AlphaFoldDB" id="A0AAD6Z0C1"/>
<dbReference type="EMBL" id="JARIHO010000111">
    <property type="protein sequence ID" value="KAJ7302790.1"/>
    <property type="molecule type" value="Genomic_DNA"/>
</dbReference>
<organism evidence="1 2">
    <name type="scientific">Mycena albidolilacea</name>
    <dbReference type="NCBI Taxonomy" id="1033008"/>
    <lineage>
        <taxon>Eukaryota</taxon>
        <taxon>Fungi</taxon>
        <taxon>Dikarya</taxon>
        <taxon>Basidiomycota</taxon>
        <taxon>Agaricomycotina</taxon>
        <taxon>Agaricomycetes</taxon>
        <taxon>Agaricomycetidae</taxon>
        <taxon>Agaricales</taxon>
        <taxon>Marasmiineae</taxon>
        <taxon>Mycenaceae</taxon>
        <taxon>Mycena</taxon>
    </lineage>
</organism>
<evidence type="ECO:0000313" key="1">
    <source>
        <dbReference type="EMBL" id="KAJ7302790.1"/>
    </source>
</evidence>
<accession>A0AAD6Z0C1</accession>
<protein>
    <submittedName>
        <fullName evidence="1">Uncharacterized protein</fullName>
    </submittedName>
</protein>
<name>A0AAD6Z0C1_9AGAR</name>
<dbReference type="Proteomes" id="UP001218218">
    <property type="component" value="Unassembled WGS sequence"/>
</dbReference>
<comment type="caution">
    <text evidence="1">The sequence shown here is derived from an EMBL/GenBank/DDBJ whole genome shotgun (WGS) entry which is preliminary data.</text>
</comment>